<dbReference type="InterPro" id="IPR011864">
    <property type="entry name" value="Phosphate_PstC"/>
</dbReference>
<evidence type="ECO:0000256" key="7">
    <source>
        <dbReference type="ARBA" id="ARBA00022989"/>
    </source>
</evidence>
<protein>
    <recommendedName>
        <fullName evidence="10">Phosphate transport system permease protein</fullName>
    </recommendedName>
</protein>
<dbReference type="NCBIfam" id="TIGR02138">
    <property type="entry name" value="phosphate_pstC"/>
    <property type="match status" value="1"/>
</dbReference>
<keyword evidence="5 10" id="KW-0592">Phosphate transport</keyword>
<evidence type="ECO:0000259" key="11">
    <source>
        <dbReference type="PROSITE" id="PS50928"/>
    </source>
</evidence>
<feature type="domain" description="ABC transmembrane type-1" evidence="11">
    <location>
        <begin position="88"/>
        <end position="321"/>
    </location>
</feature>
<evidence type="ECO:0000256" key="10">
    <source>
        <dbReference type="RuleBase" id="RU363054"/>
    </source>
</evidence>
<keyword evidence="4 10" id="KW-1003">Cell membrane</keyword>
<dbReference type="PANTHER" id="PTHR30425">
    <property type="entry name" value="PHOSPHATE TRANSPORT SYSTEM PERMEASE PROTEIN PST"/>
    <property type="match status" value="1"/>
</dbReference>
<dbReference type="GO" id="GO:0006817">
    <property type="term" value="P:phosphate ion transport"/>
    <property type="evidence" value="ECO:0007669"/>
    <property type="project" value="UniProtKB-KW"/>
</dbReference>
<sequence length="339" mass="34572">MGRTGAPSGAQQGRAVALLGAAGAAIPLLALLFVLATLLIEALPAIAVNGVHFFTATDWNPGNTYGSATVTRGVEHPTGAYYGALPLIVGTLATSAIALVIAVPVSIGAALLIAERLPKGLASAVGMVLELLAGIPSVIVGLWGAMTFGPFIAHHVAPVIAHNAPDVPLLRYFRGDPGHGEGLLVSGLVLAVMVIPIIASTSRDLIRQVPLLPREGALALGMTDFECARRVTLPWVSSGIVGAIVLGLGRALGETMAVAMVSGAVLGTMPTTIYSTMTTIAATVVSQLDSAMTDFTDFAVKTLAEASLVLMVITLLTNIAARILVRRVSGTALPVGRGV</sequence>
<dbReference type="InterPro" id="IPR000515">
    <property type="entry name" value="MetI-like"/>
</dbReference>
<keyword evidence="7 9" id="KW-1133">Transmembrane helix</keyword>
<dbReference type="Pfam" id="PF00528">
    <property type="entry name" value="BPD_transp_1"/>
    <property type="match status" value="1"/>
</dbReference>
<comment type="caution">
    <text evidence="12">The sequence shown here is derived from an EMBL/GenBank/DDBJ whole genome shotgun (WGS) entry which is preliminary data.</text>
</comment>
<reference evidence="13" key="1">
    <citation type="submission" date="2016-06" db="EMBL/GenBank/DDBJ databases">
        <authorList>
            <person name="Sutton G."/>
            <person name="Brinkac L."/>
            <person name="Sanka R."/>
            <person name="Adams M."/>
            <person name="Lau E."/>
            <person name="Sam S."/>
            <person name="Sreng N."/>
            <person name="Him V."/>
            <person name="Kerleguer A."/>
            <person name="Cheng S."/>
        </authorList>
    </citation>
    <scope>NUCLEOTIDE SEQUENCE [LARGE SCALE GENOMIC DNA]</scope>
    <source>
        <strain evidence="13">E1876</strain>
    </source>
</reference>
<evidence type="ECO:0000256" key="9">
    <source>
        <dbReference type="RuleBase" id="RU363032"/>
    </source>
</evidence>
<dbReference type="InterPro" id="IPR051124">
    <property type="entry name" value="Phosphate_Transport_Permease"/>
</dbReference>
<feature type="transmembrane region" description="Helical" evidence="9">
    <location>
        <begin position="16"/>
        <end position="40"/>
    </location>
</feature>
<comment type="similarity">
    <text evidence="2 10">Belongs to the binding-protein-dependent transport system permease family. CysTW subfamily.</text>
</comment>
<evidence type="ECO:0000256" key="8">
    <source>
        <dbReference type="ARBA" id="ARBA00023136"/>
    </source>
</evidence>
<evidence type="ECO:0000256" key="5">
    <source>
        <dbReference type="ARBA" id="ARBA00022592"/>
    </source>
</evidence>
<dbReference type="InterPro" id="IPR035906">
    <property type="entry name" value="MetI-like_sf"/>
</dbReference>
<dbReference type="GO" id="GO:0005315">
    <property type="term" value="F:phosphate transmembrane transporter activity"/>
    <property type="evidence" value="ECO:0007669"/>
    <property type="project" value="InterPro"/>
</dbReference>
<keyword evidence="3 9" id="KW-0813">Transport</keyword>
<dbReference type="PANTHER" id="PTHR30425:SF1">
    <property type="entry name" value="PHOSPHATE TRANSPORT SYSTEM PERMEASE PROTEIN PSTC"/>
    <property type="match status" value="1"/>
</dbReference>
<comment type="subcellular location">
    <subcellularLocation>
        <location evidence="1 9">Cell membrane</location>
        <topology evidence="1 9">Multi-pass membrane protein</topology>
    </subcellularLocation>
</comment>
<dbReference type="SUPFAM" id="SSF161098">
    <property type="entry name" value="MetI-like"/>
    <property type="match status" value="1"/>
</dbReference>
<dbReference type="Proteomes" id="UP000093943">
    <property type="component" value="Unassembled WGS sequence"/>
</dbReference>
<feature type="transmembrane region" description="Helical" evidence="9">
    <location>
        <begin position="264"/>
        <end position="286"/>
    </location>
</feature>
<evidence type="ECO:0000313" key="12">
    <source>
        <dbReference type="EMBL" id="OBI30963.1"/>
    </source>
</evidence>
<dbReference type="CDD" id="cd06261">
    <property type="entry name" value="TM_PBP2"/>
    <property type="match status" value="1"/>
</dbReference>
<organism evidence="12 13">
    <name type="scientific">Mycolicibacter sinensis (strain JDM601)</name>
    <name type="common">Mycobacterium sinense</name>
    <dbReference type="NCBI Taxonomy" id="875328"/>
    <lineage>
        <taxon>Bacteria</taxon>
        <taxon>Bacillati</taxon>
        <taxon>Actinomycetota</taxon>
        <taxon>Actinomycetes</taxon>
        <taxon>Mycobacteriales</taxon>
        <taxon>Mycobacteriaceae</taxon>
        <taxon>Mycolicibacter</taxon>
    </lineage>
</organism>
<gene>
    <name evidence="12" type="ORF">A5710_19475</name>
</gene>
<evidence type="ECO:0000256" key="4">
    <source>
        <dbReference type="ARBA" id="ARBA00022475"/>
    </source>
</evidence>
<evidence type="ECO:0000256" key="2">
    <source>
        <dbReference type="ARBA" id="ARBA00007069"/>
    </source>
</evidence>
<feature type="transmembrane region" description="Helical" evidence="9">
    <location>
        <begin position="182"/>
        <end position="199"/>
    </location>
</feature>
<proteinExistence type="inferred from homology"/>
<feature type="transmembrane region" description="Helical" evidence="9">
    <location>
        <begin position="87"/>
        <end position="114"/>
    </location>
</feature>
<evidence type="ECO:0000256" key="6">
    <source>
        <dbReference type="ARBA" id="ARBA00022692"/>
    </source>
</evidence>
<dbReference type="AlphaFoldDB" id="A0A1A2NTB3"/>
<dbReference type="PROSITE" id="PS50928">
    <property type="entry name" value="ABC_TM1"/>
    <property type="match status" value="1"/>
</dbReference>
<dbReference type="EMBL" id="LZKG01000065">
    <property type="protein sequence ID" value="OBI30963.1"/>
    <property type="molecule type" value="Genomic_DNA"/>
</dbReference>
<evidence type="ECO:0000256" key="3">
    <source>
        <dbReference type="ARBA" id="ARBA00022448"/>
    </source>
</evidence>
<evidence type="ECO:0000256" key="1">
    <source>
        <dbReference type="ARBA" id="ARBA00004651"/>
    </source>
</evidence>
<feature type="transmembrane region" description="Helical" evidence="9">
    <location>
        <begin position="121"/>
        <end position="145"/>
    </location>
</feature>
<comment type="function">
    <text evidence="10">Part of the binding-protein-dependent transport system for phosphate; probably responsible for the translocation of the substrate across the membrane.</text>
</comment>
<name>A0A1A2NTB3_MYCSD</name>
<feature type="transmembrane region" description="Helical" evidence="9">
    <location>
        <begin position="232"/>
        <end position="252"/>
    </location>
</feature>
<accession>A0A1A2NTB3</accession>
<dbReference type="OrthoDB" id="9775069at2"/>
<dbReference type="Gene3D" id="1.10.3720.10">
    <property type="entry name" value="MetI-like"/>
    <property type="match status" value="1"/>
</dbReference>
<keyword evidence="6 9" id="KW-0812">Transmembrane</keyword>
<evidence type="ECO:0000313" key="13">
    <source>
        <dbReference type="Proteomes" id="UP000093943"/>
    </source>
</evidence>
<feature type="transmembrane region" description="Helical" evidence="9">
    <location>
        <begin position="306"/>
        <end position="325"/>
    </location>
</feature>
<dbReference type="GO" id="GO:0005886">
    <property type="term" value="C:plasma membrane"/>
    <property type="evidence" value="ECO:0007669"/>
    <property type="project" value="UniProtKB-SubCell"/>
</dbReference>
<keyword evidence="8 9" id="KW-0472">Membrane</keyword>